<dbReference type="PIRSF" id="PIRSF000388">
    <property type="entry name" value="Pantoate_hydroxy_MeTrfase"/>
    <property type="match status" value="1"/>
</dbReference>
<dbReference type="EMBL" id="UNRR01000018">
    <property type="protein sequence ID" value="SYZ78646.1"/>
    <property type="molecule type" value="Genomic_DNA"/>
</dbReference>
<dbReference type="AlphaFoldDB" id="A0A383TFB3"/>
<evidence type="ECO:0000256" key="9">
    <source>
        <dbReference type="PIRSR" id="PIRSR000388-2"/>
    </source>
</evidence>
<dbReference type="InterPro" id="IPR015813">
    <property type="entry name" value="Pyrv/PenolPyrv_kinase-like_dom"/>
</dbReference>
<dbReference type="GO" id="GO:0003864">
    <property type="term" value="F:3-methyl-2-oxobutanoate hydroxymethyltransferase activity"/>
    <property type="evidence" value="ECO:0007669"/>
    <property type="project" value="UniProtKB-UniRule"/>
</dbReference>
<dbReference type="GO" id="GO:0005737">
    <property type="term" value="C:cytoplasm"/>
    <property type="evidence" value="ECO:0007669"/>
    <property type="project" value="UniProtKB-SubCell"/>
</dbReference>
<evidence type="ECO:0000256" key="5">
    <source>
        <dbReference type="ARBA" id="ARBA00022679"/>
    </source>
</evidence>
<keyword evidence="7" id="KW-0963">Cytoplasm</keyword>
<dbReference type="GO" id="GO:0032259">
    <property type="term" value="P:methylation"/>
    <property type="evidence" value="ECO:0007669"/>
    <property type="project" value="UniProtKB-KW"/>
</dbReference>
<organism evidence="11 12">
    <name type="scientific">Trichococcus shcherbakoviae</name>
    <dbReference type="NCBI Taxonomy" id="2094020"/>
    <lineage>
        <taxon>Bacteria</taxon>
        <taxon>Bacillati</taxon>
        <taxon>Bacillota</taxon>
        <taxon>Bacilli</taxon>
        <taxon>Lactobacillales</taxon>
        <taxon>Carnobacteriaceae</taxon>
        <taxon>Trichococcus</taxon>
    </lineage>
</organism>
<protein>
    <recommendedName>
        <fullName evidence="7">3-methyl-2-oxobutanoate hydroxymethyltransferase</fullName>
        <ecNumber evidence="7">2.1.2.11</ecNumber>
    </recommendedName>
    <alternativeName>
        <fullName evidence="7">Ketopantoate hydroxymethyltransferase</fullName>
        <shortName evidence="7">KPHMT</shortName>
    </alternativeName>
</protein>
<feature type="binding site" evidence="7 9">
    <location>
        <position position="87"/>
    </location>
    <ligand>
        <name>3-methyl-2-oxobutanoate</name>
        <dbReference type="ChEBI" id="CHEBI:11851"/>
    </ligand>
</feature>
<dbReference type="GO" id="GO:0008168">
    <property type="term" value="F:methyltransferase activity"/>
    <property type="evidence" value="ECO:0007669"/>
    <property type="project" value="UniProtKB-KW"/>
</dbReference>
<feature type="binding site" evidence="7 10">
    <location>
        <position position="48"/>
    </location>
    <ligand>
        <name>Mg(2+)</name>
        <dbReference type="ChEBI" id="CHEBI:18420"/>
    </ligand>
</feature>
<dbReference type="UniPathway" id="UPA00028">
    <property type="reaction ID" value="UER00003"/>
</dbReference>
<gene>
    <name evidence="7" type="primary">panB</name>
    <name evidence="11" type="ORF">TART1_1430</name>
</gene>
<dbReference type="InterPro" id="IPR040442">
    <property type="entry name" value="Pyrv_kinase-like_dom_sf"/>
</dbReference>
<feature type="binding site" evidence="7 10">
    <location>
        <position position="119"/>
    </location>
    <ligand>
        <name>Mg(2+)</name>
        <dbReference type="ChEBI" id="CHEBI:18420"/>
    </ligand>
</feature>
<comment type="function">
    <text evidence="6 7">Catalyzes the reversible reaction in which hydroxymethyl group from 5,10-methylenetetrahydrofolate is transferred onto alpha-ketoisovalerate to form ketopantoate.</text>
</comment>
<dbReference type="GO" id="GO:0015940">
    <property type="term" value="P:pantothenate biosynthetic process"/>
    <property type="evidence" value="ECO:0007669"/>
    <property type="project" value="UniProtKB-UniRule"/>
</dbReference>
<dbReference type="Proteomes" id="UP000262072">
    <property type="component" value="Unassembled WGS sequence"/>
</dbReference>
<feature type="active site" description="Proton acceptor" evidence="7 8">
    <location>
        <position position="186"/>
    </location>
</feature>
<accession>A0A383TFB3</accession>
<keyword evidence="7 10" id="KW-0479">Metal-binding</keyword>
<comment type="pathway">
    <text evidence="1 7">Cofactor biosynthesis; (R)-pantothenate biosynthesis; (R)-pantoate from 3-methyl-2-oxobutanoate: step 1/2.</text>
</comment>
<evidence type="ECO:0000313" key="11">
    <source>
        <dbReference type="EMBL" id="SYZ78646.1"/>
    </source>
</evidence>
<evidence type="ECO:0000256" key="4">
    <source>
        <dbReference type="ARBA" id="ARBA00022655"/>
    </source>
</evidence>
<dbReference type="PANTHER" id="PTHR20881:SF0">
    <property type="entry name" value="3-METHYL-2-OXOBUTANOATE HYDROXYMETHYLTRANSFERASE"/>
    <property type="match status" value="1"/>
</dbReference>
<comment type="subcellular location">
    <subcellularLocation>
        <location evidence="7">Cytoplasm</location>
    </subcellularLocation>
</comment>
<keyword evidence="5 7" id="KW-0808">Transferase</keyword>
<feature type="binding site" evidence="7 10">
    <location>
        <position position="87"/>
    </location>
    <ligand>
        <name>Mg(2+)</name>
        <dbReference type="ChEBI" id="CHEBI:18420"/>
    </ligand>
</feature>
<evidence type="ECO:0000256" key="3">
    <source>
        <dbReference type="ARBA" id="ARBA00011424"/>
    </source>
</evidence>
<proteinExistence type="inferred from homology"/>
<dbReference type="Pfam" id="PF02548">
    <property type="entry name" value="Pantoate_transf"/>
    <property type="match status" value="1"/>
</dbReference>
<dbReference type="Gene3D" id="3.20.20.60">
    <property type="entry name" value="Phosphoenolpyruvate-binding domains"/>
    <property type="match status" value="1"/>
</dbReference>
<evidence type="ECO:0000256" key="6">
    <source>
        <dbReference type="ARBA" id="ARBA00056497"/>
    </source>
</evidence>
<keyword evidence="4 7" id="KW-0566">Pantothenate biosynthesis</keyword>
<keyword evidence="7 10" id="KW-0460">Magnesium</keyword>
<dbReference type="GO" id="GO:0000287">
    <property type="term" value="F:magnesium ion binding"/>
    <property type="evidence" value="ECO:0007669"/>
    <property type="project" value="TreeGrafter"/>
</dbReference>
<feature type="binding site" evidence="7 9">
    <location>
        <begin position="48"/>
        <end position="49"/>
    </location>
    <ligand>
        <name>3-methyl-2-oxobutanoate</name>
        <dbReference type="ChEBI" id="CHEBI:11851"/>
    </ligand>
</feature>
<dbReference type="CDD" id="cd06557">
    <property type="entry name" value="KPHMT-like"/>
    <property type="match status" value="1"/>
</dbReference>
<reference evidence="12" key="1">
    <citation type="submission" date="2018-05" db="EMBL/GenBank/DDBJ databases">
        <authorList>
            <person name="Strepis N."/>
        </authorList>
    </citation>
    <scope>NUCLEOTIDE SEQUENCE [LARGE SCALE GENOMIC DNA]</scope>
</reference>
<name>A0A383TFB3_9LACT</name>
<comment type="cofactor">
    <cofactor evidence="7 10">
        <name>Mg(2+)</name>
        <dbReference type="ChEBI" id="CHEBI:18420"/>
    </cofactor>
    <text evidence="7 10">Binds 1 Mg(2+) ion per subunit.</text>
</comment>
<sequence length="279" mass="30018">MRIRVKKSVLTFRNAKQKNERLTMLTAYDYSTAKLIDASGIDSVLVGDSLGMVMLGYEDTLSVTMEDMIHHTKAVARGVKDALVVSDLPFMSYQTSVYDAVSNAGRLIKEGRAQAVKLEGGIEVCPQIKAIVEASIPVMAHLGLTPQSVNAFGGFKVQGKDEEAARSLIEQAKAVEAAGAFAVVLECIPAKLAELITKSISIPTIGIGAGNGCDGQVLVYQDMLGLYSDFTPKFVKRYAEIGPQMQTAIEDYITEVKSGAFPAAEHTFALSDAVIEKLY</sequence>
<dbReference type="NCBIfam" id="TIGR00222">
    <property type="entry name" value="panB"/>
    <property type="match status" value="1"/>
</dbReference>
<comment type="catalytic activity">
    <reaction evidence="7">
        <text>(6R)-5,10-methylene-5,6,7,8-tetrahydrofolate + 3-methyl-2-oxobutanoate + H2O = 2-dehydropantoate + (6S)-5,6,7,8-tetrahydrofolate</text>
        <dbReference type="Rhea" id="RHEA:11824"/>
        <dbReference type="ChEBI" id="CHEBI:11561"/>
        <dbReference type="ChEBI" id="CHEBI:11851"/>
        <dbReference type="ChEBI" id="CHEBI:15377"/>
        <dbReference type="ChEBI" id="CHEBI:15636"/>
        <dbReference type="ChEBI" id="CHEBI:57453"/>
        <dbReference type="EC" id="2.1.2.11"/>
    </reaction>
</comment>
<comment type="subunit">
    <text evidence="3 7">Homodecamer; pentamer of dimers.</text>
</comment>
<evidence type="ECO:0000256" key="8">
    <source>
        <dbReference type="PIRSR" id="PIRSR000388-1"/>
    </source>
</evidence>
<evidence type="ECO:0000313" key="12">
    <source>
        <dbReference type="Proteomes" id="UP000262072"/>
    </source>
</evidence>
<dbReference type="InterPro" id="IPR003700">
    <property type="entry name" value="Pantoate_hydroxy_MeTrfase"/>
</dbReference>
<evidence type="ECO:0000256" key="1">
    <source>
        <dbReference type="ARBA" id="ARBA00005033"/>
    </source>
</evidence>
<feature type="binding site" evidence="7 9">
    <location>
        <position position="117"/>
    </location>
    <ligand>
        <name>3-methyl-2-oxobutanoate</name>
        <dbReference type="ChEBI" id="CHEBI:11851"/>
    </ligand>
</feature>
<dbReference type="HAMAP" id="MF_00156">
    <property type="entry name" value="PanB"/>
    <property type="match status" value="1"/>
</dbReference>
<dbReference type="FunFam" id="3.20.20.60:FF:000003">
    <property type="entry name" value="3-methyl-2-oxobutanoate hydroxymethyltransferase"/>
    <property type="match status" value="1"/>
</dbReference>
<evidence type="ECO:0000256" key="2">
    <source>
        <dbReference type="ARBA" id="ARBA00008676"/>
    </source>
</evidence>
<keyword evidence="11" id="KW-0489">Methyltransferase</keyword>
<dbReference type="PANTHER" id="PTHR20881">
    <property type="entry name" value="3-METHYL-2-OXOBUTANOATE HYDROXYMETHYLTRANSFERASE"/>
    <property type="match status" value="1"/>
</dbReference>
<comment type="similarity">
    <text evidence="2 7">Belongs to the PanB family.</text>
</comment>
<evidence type="ECO:0000256" key="7">
    <source>
        <dbReference type="HAMAP-Rule" id="MF_00156"/>
    </source>
</evidence>
<evidence type="ECO:0000256" key="10">
    <source>
        <dbReference type="PIRSR" id="PIRSR000388-3"/>
    </source>
</evidence>
<dbReference type="EC" id="2.1.2.11" evidence="7"/>
<dbReference type="SUPFAM" id="SSF51621">
    <property type="entry name" value="Phosphoenolpyruvate/pyruvate domain"/>
    <property type="match status" value="1"/>
</dbReference>
<dbReference type="NCBIfam" id="NF001452">
    <property type="entry name" value="PRK00311.1"/>
    <property type="match status" value="1"/>
</dbReference>